<dbReference type="RefSeq" id="WP_021759544.1">
    <property type="nucleotide sequence ID" value="NC_022444.1"/>
</dbReference>
<dbReference type="Gene3D" id="3.90.1690.10">
    <property type="entry name" value="phage-related protein like domain"/>
    <property type="match status" value="1"/>
</dbReference>
<dbReference type="AlphaFoldDB" id="T2GA92"/>
<dbReference type="KEGG" id="dgg:DGI_0952"/>
<dbReference type="PATRIC" id="fig|1121448.10.peg.953"/>
<sequence length="310" mass="32763">MSQMTASQARVIDPILTNVARGYTNGAMVGMLLFPAVPVGARGGKIVKFGRENFRRYTTARAPGTHVATVQYGYAGESYALTDHGLAGLVPVELMEDATAVPGIDLAGGAVRMVQDVVALNLEAEQAALARNAASYAVSNKATLSGTTQWSHADSDPVKAVETAKEAVRASVGMRPNTMVIGPKVLAALKTHPVILDRIRYTGRDVPTLELLASLFGLDRVASGDAVQEDASGALVDVWGGDAVLGYTTLGTLASQGTPSYGYTYRLRNYPVVERGYYDADQRSWKYPTFDAVAPVLAGADAGFLFKDAA</sequence>
<proteinExistence type="predicted"/>
<dbReference type="Proteomes" id="UP000016587">
    <property type="component" value="Chromosome"/>
</dbReference>
<reference evidence="2" key="2">
    <citation type="submission" date="2013-07" db="EMBL/GenBank/DDBJ databases">
        <authorList>
            <person name="Morais-Silva F.O."/>
            <person name="Rezende A.M."/>
            <person name="Pimentel C."/>
            <person name="Resende D.M."/>
            <person name="Santos C.I."/>
            <person name="Clemente C."/>
            <person name="de Oliveira L.M."/>
            <person name="da Silva S.M."/>
            <person name="Costa D.A."/>
            <person name="Varela-Raposo A."/>
            <person name="Horacio E.C.A."/>
            <person name="Matos M."/>
            <person name="Flores O."/>
            <person name="Ruiz J.C."/>
            <person name="Rodrigues-Pousada C."/>
        </authorList>
    </citation>
    <scope>NUCLEOTIDE SEQUENCE [LARGE SCALE GENOMIC DNA]</scope>
    <source>
        <strain evidence="2">ATCC 19364 / DSM 1382 / NCIMB 9332 / VKM B-1759</strain>
    </source>
</reference>
<gene>
    <name evidence="1" type="ORF">DGI_0952</name>
</gene>
<dbReference type="Pfam" id="PF03864">
    <property type="entry name" value="Phage_cap_E"/>
    <property type="match status" value="1"/>
</dbReference>
<evidence type="ECO:0000313" key="2">
    <source>
        <dbReference type="Proteomes" id="UP000016587"/>
    </source>
</evidence>
<dbReference type="STRING" id="1121448.DGI_0952"/>
<protein>
    <submittedName>
        <fullName evidence="1">Uncharacterized protein</fullName>
    </submittedName>
</protein>
<reference evidence="1 2" key="1">
    <citation type="journal article" date="2013" name="J. Bacteriol.">
        <title>Roles of HynAB and Ech, the only two hydrogenases found in the model sulfate reducer Desulfovibrio gigas.</title>
        <authorList>
            <person name="Morais-Silva F.O."/>
            <person name="Santos C.I."/>
            <person name="Rodrigues R."/>
            <person name="Pereira I.A."/>
            <person name="Rodrigues-Pousada C."/>
        </authorList>
    </citation>
    <scope>NUCLEOTIDE SEQUENCE [LARGE SCALE GENOMIC DNA]</scope>
    <source>
        <strain evidence="2">ATCC 19364 / DSM 1382 / NCIMB 9332 / VKM B-1759</strain>
    </source>
</reference>
<name>T2GA92_MEGG1</name>
<dbReference type="InterPro" id="IPR005564">
    <property type="entry name" value="Major_capsid_GpE"/>
</dbReference>
<accession>T2GA92</accession>
<keyword evidence="2" id="KW-1185">Reference proteome</keyword>
<organism evidence="1 2">
    <name type="scientific">Megalodesulfovibrio gigas (strain ATCC 19364 / DSM 1382 / NCIMB 9332 / VKM B-1759)</name>
    <name type="common">Desulfovibrio gigas</name>
    <dbReference type="NCBI Taxonomy" id="1121448"/>
    <lineage>
        <taxon>Bacteria</taxon>
        <taxon>Pseudomonadati</taxon>
        <taxon>Thermodesulfobacteriota</taxon>
        <taxon>Desulfovibrionia</taxon>
        <taxon>Desulfovibrionales</taxon>
        <taxon>Desulfovibrionaceae</taxon>
        <taxon>Megalodesulfovibrio</taxon>
    </lineage>
</organism>
<evidence type="ECO:0000313" key="1">
    <source>
        <dbReference type="EMBL" id="AGW12837.1"/>
    </source>
</evidence>
<dbReference type="InterPro" id="IPR053738">
    <property type="entry name" value="Lambda_capsid_assembly"/>
</dbReference>
<dbReference type="HOGENOM" id="CLU_078226_0_0_7"/>
<dbReference type="EMBL" id="CP006585">
    <property type="protein sequence ID" value="AGW12837.1"/>
    <property type="molecule type" value="Genomic_DNA"/>
</dbReference>
<dbReference type="eggNOG" id="ENOG502Z7K7">
    <property type="taxonomic scope" value="Bacteria"/>
</dbReference>